<dbReference type="Pfam" id="PF00498">
    <property type="entry name" value="FHA"/>
    <property type="match status" value="1"/>
</dbReference>
<reference evidence="2 3" key="1">
    <citation type="submission" date="2017-11" db="EMBL/GenBank/DDBJ databases">
        <title>Evolution of Phototrophy in the Chloroflexi Phylum Driven by Horizontal Gene Transfer.</title>
        <authorList>
            <person name="Ward L.M."/>
            <person name="Hemp J."/>
            <person name="Shih P.M."/>
            <person name="Mcglynn S.E."/>
            <person name="Fischer W."/>
        </authorList>
    </citation>
    <scope>NUCLEOTIDE SEQUENCE [LARGE SCALE GENOMIC DNA]</scope>
    <source>
        <strain evidence="2">JP3_13</strain>
    </source>
</reference>
<sequence>MRRTVSITFMSGPHDGKRLSWEVPPDGSPLTLVIGRDRKAHVAIEYDQQVSRTHAHLIYEPSTDRFFLVDKKSRNNTFIGLQREKLEPEQRYEIGPDTPFLVGRTWLCVDESTSNASETLDGDCP</sequence>
<feature type="domain" description="FHA" evidence="1">
    <location>
        <begin position="32"/>
        <end position="84"/>
    </location>
</feature>
<accession>A0A2M8PIJ4</accession>
<evidence type="ECO:0000313" key="2">
    <source>
        <dbReference type="EMBL" id="PJF37361.1"/>
    </source>
</evidence>
<dbReference type="EMBL" id="PGTM01000004">
    <property type="protein sequence ID" value="PJF37361.1"/>
    <property type="molecule type" value="Genomic_DNA"/>
</dbReference>
<name>A0A2M8PIJ4_9CHLR</name>
<dbReference type="Proteomes" id="UP000229681">
    <property type="component" value="Unassembled WGS sequence"/>
</dbReference>
<dbReference type="InterPro" id="IPR008984">
    <property type="entry name" value="SMAD_FHA_dom_sf"/>
</dbReference>
<protein>
    <recommendedName>
        <fullName evidence="1">FHA domain-containing protein</fullName>
    </recommendedName>
</protein>
<proteinExistence type="predicted"/>
<dbReference type="AlphaFoldDB" id="A0A2M8PIJ4"/>
<organism evidence="2 3">
    <name type="scientific">Candidatus Thermofonsia Clade 1 bacterium</name>
    <dbReference type="NCBI Taxonomy" id="2364210"/>
    <lineage>
        <taxon>Bacteria</taxon>
        <taxon>Bacillati</taxon>
        <taxon>Chloroflexota</taxon>
        <taxon>Candidatus Thermofontia</taxon>
        <taxon>Candidatus Thermofonsia Clade 1</taxon>
    </lineage>
</organism>
<evidence type="ECO:0000313" key="3">
    <source>
        <dbReference type="Proteomes" id="UP000229681"/>
    </source>
</evidence>
<dbReference type="SUPFAM" id="SSF49879">
    <property type="entry name" value="SMAD/FHA domain"/>
    <property type="match status" value="1"/>
</dbReference>
<dbReference type="PROSITE" id="PS50006">
    <property type="entry name" value="FHA_DOMAIN"/>
    <property type="match status" value="1"/>
</dbReference>
<dbReference type="Gene3D" id="2.60.200.20">
    <property type="match status" value="1"/>
</dbReference>
<comment type="caution">
    <text evidence="2">The sequence shown here is derived from an EMBL/GenBank/DDBJ whole genome shotgun (WGS) entry which is preliminary data.</text>
</comment>
<dbReference type="InterPro" id="IPR000253">
    <property type="entry name" value="FHA_dom"/>
</dbReference>
<evidence type="ECO:0000259" key="1">
    <source>
        <dbReference type="PROSITE" id="PS50006"/>
    </source>
</evidence>
<gene>
    <name evidence="2" type="ORF">CUN49_00695</name>
</gene>